<feature type="region of interest" description="Disordered" evidence="1">
    <location>
        <begin position="1"/>
        <end position="30"/>
    </location>
</feature>
<protein>
    <submittedName>
        <fullName evidence="2">Uncharacterized protein</fullName>
    </submittedName>
</protein>
<evidence type="ECO:0000256" key="1">
    <source>
        <dbReference type="SAM" id="MobiDB-lite"/>
    </source>
</evidence>
<comment type="caution">
    <text evidence="2">The sequence shown here is derived from an EMBL/GenBank/DDBJ whole genome shotgun (WGS) entry which is preliminary data.</text>
</comment>
<dbReference type="AlphaFoldDB" id="A0A8H6ZK53"/>
<organism evidence="2 3">
    <name type="scientific">Mycena sanguinolenta</name>
    <dbReference type="NCBI Taxonomy" id="230812"/>
    <lineage>
        <taxon>Eukaryota</taxon>
        <taxon>Fungi</taxon>
        <taxon>Dikarya</taxon>
        <taxon>Basidiomycota</taxon>
        <taxon>Agaricomycotina</taxon>
        <taxon>Agaricomycetes</taxon>
        <taxon>Agaricomycetidae</taxon>
        <taxon>Agaricales</taxon>
        <taxon>Marasmiineae</taxon>
        <taxon>Mycenaceae</taxon>
        <taxon>Mycena</taxon>
    </lineage>
</organism>
<sequence>MPSAAEPSRRATRRHATARMSTGGRPPRIPVQLPFSGPDSAFHEIRCGADVTRRYMDTPSPYPRLAVPRHVPSMLPLSLNMRPVHPEVSSTGCGTKIHHRATPGHRVWLLTSATTLPTVVPLSAEYFTEAQKRDLHGVPRMSECGCTAIGVGCCVCGNALGIYRTHCSTHSQPASYTFLPGSVSPPLPPRQWRFHARPTPPAIEAIATTTSTSEPRVESRLSTLFDSWMRDSSQRWEPPPPPTDEELRDMAEQAEAEFEAEEARRAEATARFDAVHGLSRGVNMPRTISEVNTWLAVHSSDESRDQPEHDDGSVAAVSRFNR</sequence>
<feature type="region of interest" description="Disordered" evidence="1">
    <location>
        <begin position="298"/>
        <end position="322"/>
    </location>
</feature>
<accession>A0A8H6ZK53</accession>
<reference evidence="2" key="1">
    <citation type="submission" date="2020-05" db="EMBL/GenBank/DDBJ databases">
        <title>Mycena genomes resolve the evolution of fungal bioluminescence.</title>
        <authorList>
            <person name="Tsai I.J."/>
        </authorList>
    </citation>
    <scope>NUCLEOTIDE SEQUENCE</scope>
    <source>
        <strain evidence="2">160909Yilan</strain>
    </source>
</reference>
<dbReference type="Proteomes" id="UP000623467">
    <property type="component" value="Unassembled WGS sequence"/>
</dbReference>
<dbReference type="EMBL" id="JACAZH010000001">
    <property type="protein sequence ID" value="KAF7376970.1"/>
    <property type="molecule type" value="Genomic_DNA"/>
</dbReference>
<dbReference type="OrthoDB" id="3033860at2759"/>
<feature type="region of interest" description="Disordered" evidence="1">
    <location>
        <begin position="230"/>
        <end position="251"/>
    </location>
</feature>
<evidence type="ECO:0000313" key="2">
    <source>
        <dbReference type="EMBL" id="KAF7376970.1"/>
    </source>
</evidence>
<evidence type="ECO:0000313" key="3">
    <source>
        <dbReference type="Proteomes" id="UP000623467"/>
    </source>
</evidence>
<keyword evidence="3" id="KW-1185">Reference proteome</keyword>
<feature type="compositionally biased region" description="Basic and acidic residues" evidence="1">
    <location>
        <begin position="299"/>
        <end position="312"/>
    </location>
</feature>
<gene>
    <name evidence="2" type="ORF">MSAN_00114800</name>
</gene>
<name>A0A8H6ZK53_9AGAR</name>
<proteinExistence type="predicted"/>